<feature type="active site" description="Nucleophile" evidence="8">
    <location>
        <position position="333"/>
    </location>
</feature>
<gene>
    <name evidence="8" type="primary">cbiA</name>
    <name evidence="11" type="ordered locus">Deba_2456</name>
</gene>
<evidence type="ECO:0000256" key="1">
    <source>
        <dbReference type="ARBA" id="ARBA00001946"/>
    </source>
</evidence>
<dbReference type="Pfam" id="PF01656">
    <property type="entry name" value="CbiA"/>
    <property type="match status" value="1"/>
</dbReference>
<dbReference type="STRING" id="644282.Deba_2456"/>
<dbReference type="EMBL" id="CP002085">
    <property type="protein sequence ID" value="ADK85817.1"/>
    <property type="molecule type" value="Genomic_DNA"/>
</dbReference>
<dbReference type="PANTHER" id="PTHR43873">
    <property type="entry name" value="COBYRINATE A,C-DIAMIDE SYNTHASE"/>
    <property type="match status" value="1"/>
</dbReference>
<evidence type="ECO:0000256" key="7">
    <source>
        <dbReference type="ARBA" id="ARBA00022962"/>
    </source>
</evidence>
<dbReference type="KEGG" id="dbr:Deba_2456"/>
<dbReference type="InterPro" id="IPR011698">
    <property type="entry name" value="GATase_3"/>
</dbReference>
<feature type="domain" description="CobQ/CobB/MinD/ParA nucleotide binding" evidence="9">
    <location>
        <begin position="10"/>
        <end position="172"/>
    </location>
</feature>
<dbReference type="InterPro" id="IPR002586">
    <property type="entry name" value="CobQ/CobB/MinD/ParA_Nub-bd_dom"/>
</dbReference>
<comment type="pathway">
    <text evidence="8">Cofactor biosynthesis; adenosylcobalamin biosynthesis; cob(II)yrinate a,c-diamide from sirohydrochlorin (anaerobic route): step 10/10.</text>
</comment>
<dbReference type="GO" id="GO:0042242">
    <property type="term" value="F:cobyrinic acid a,c-diamide synthase activity"/>
    <property type="evidence" value="ECO:0007669"/>
    <property type="project" value="UniProtKB-UniRule"/>
</dbReference>
<dbReference type="UniPathway" id="UPA00148">
    <property type="reaction ID" value="UER00231"/>
</dbReference>
<dbReference type="InterPro" id="IPR004484">
    <property type="entry name" value="CbiA/CobB_synth"/>
</dbReference>
<comment type="miscellaneous">
    <text evidence="8">The a and c carboxylates of cobyrinate are activated for nucleophilic attack via formation of a phosphorylated intermediate by ATP. CbiA catalyzes first the amidation of the c-carboxylate, and then that of the a-carboxylate.</text>
</comment>
<dbReference type="eggNOG" id="COG1797">
    <property type="taxonomic scope" value="Bacteria"/>
</dbReference>
<keyword evidence="12" id="KW-1185">Reference proteome</keyword>
<feature type="domain" description="CobB/CobQ-like glutamine amidotransferase" evidence="10">
    <location>
        <begin position="250"/>
        <end position="444"/>
    </location>
</feature>
<accession>E1QJS4</accession>
<comment type="cofactor">
    <cofactor evidence="1 8">
        <name>Mg(2+)</name>
        <dbReference type="ChEBI" id="CHEBI:18420"/>
    </cofactor>
</comment>
<dbReference type="EC" id="6.3.5.11" evidence="8"/>
<keyword evidence="4 8" id="KW-0547">Nucleotide-binding</keyword>
<dbReference type="AlphaFoldDB" id="E1QJS4"/>
<evidence type="ECO:0000313" key="11">
    <source>
        <dbReference type="EMBL" id="ADK85817.1"/>
    </source>
</evidence>
<comment type="domain">
    <text evidence="8">Comprises of two domains. The C-terminal domain contains the binding site for glutamine and catalyzes the hydrolysis of this substrate to glutamate and ammonia. The N-terminal domain is anticipated to bind ATP and cobyrinate and catalyzes the ultimate synthesis of the diamide product. The ammonia produced via the glutaminase domain is probably translocated to the adjacent domain via a molecular tunnel, where it reacts with an activated intermediate.</text>
</comment>
<dbReference type="InterPro" id="IPR029062">
    <property type="entry name" value="Class_I_gatase-like"/>
</dbReference>
<comment type="similarity">
    <text evidence="8">Belongs to the CobB/CbiA family.</text>
</comment>
<dbReference type="Proteomes" id="UP000009047">
    <property type="component" value="Chromosome"/>
</dbReference>
<evidence type="ECO:0000256" key="5">
    <source>
        <dbReference type="ARBA" id="ARBA00022840"/>
    </source>
</evidence>
<comment type="catalytic activity">
    <reaction evidence="8">
        <text>cob(II)yrinate + 2 L-glutamine + 2 ATP + 2 H2O = cob(II)yrinate a,c diamide + 2 L-glutamate + 2 ADP + 2 phosphate + 2 H(+)</text>
        <dbReference type="Rhea" id="RHEA:26289"/>
        <dbReference type="ChEBI" id="CHEBI:15377"/>
        <dbReference type="ChEBI" id="CHEBI:15378"/>
        <dbReference type="ChEBI" id="CHEBI:29985"/>
        <dbReference type="ChEBI" id="CHEBI:30616"/>
        <dbReference type="ChEBI" id="CHEBI:43474"/>
        <dbReference type="ChEBI" id="CHEBI:58359"/>
        <dbReference type="ChEBI" id="CHEBI:58537"/>
        <dbReference type="ChEBI" id="CHEBI:58894"/>
        <dbReference type="ChEBI" id="CHEBI:456216"/>
        <dbReference type="EC" id="6.3.5.11"/>
    </reaction>
</comment>
<evidence type="ECO:0000313" key="12">
    <source>
        <dbReference type="Proteomes" id="UP000009047"/>
    </source>
</evidence>
<dbReference type="Gene3D" id="3.40.50.880">
    <property type="match status" value="1"/>
</dbReference>
<dbReference type="HOGENOM" id="CLU_022752_2_0_7"/>
<evidence type="ECO:0000256" key="2">
    <source>
        <dbReference type="ARBA" id="ARBA00022573"/>
    </source>
</evidence>
<dbReference type="HAMAP" id="MF_00027">
    <property type="entry name" value="CobB_CbiA"/>
    <property type="match status" value="1"/>
</dbReference>
<dbReference type="OrthoDB" id="9764035at2"/>
<keyword evidence="2 8" id="KW-0169">Cobalamin biosynthesis</keyword>
<dbReference type="CDD" id="cd05388">
    <property type="entry name" value="CobB_N"/>
    <property type="match status" value="1"/>
</dbReference>
<dbReference type="Gene3D" id="3.40.50.300">
    <property type="entry name" value="P-loop containing nucleotide triphosphate hydrolases"/>
    <property type="match status" value="2"/>
</dbReference>
<organism evidence="11 12">
    <name type="scientific">Desulfarculus baarsii (strain ATCC 33931 / DSM 2075 / LMG 7858 / VKM B-1802 / 2st14)</name>
    <dbReference type="NCBI Taxonomy" id="644282"/>
    <lineage>
        <taxon>Bacteria</taxon>
        <taxon>Pseudomonadati</taxon>
        <taxon>Thermodesulfobacteriota</taxon>
        <taxon>Desulfarculia</taxon>
        <taxon>Desulfarculales</taxon>
        <taxon>Desulfarculaceae</taxon>
        <taxon>Desulfarculus</taxon>
    </lineage>
</organism>
<keyword evidence="7 8" id="KW-0315">Glutamine amidotransferase</keyword>
<feature type="site" description="Increases nucleophilicity of active site Cys" evidence="8">
    <location>
        <position position="438"/>
    </location>
</feature>
<proteinExistence type="inferred from homology"/>
<dbReference type="NCBIfam" id="NF002204">
    <property type="entry name" value="PRK01077.1"/>
    <property type="match status" value="1"/>
</dbReference>
<dbReference type="PANTHER" id="PTHR43873:SF1">
    <property type="entry name" value="COBYRINATE A,C-DIAMIDE SYNTHASE"/>
    <property type="match status" value="1"/>
</dbReference>
<evidence type="ECO:0000256" key="3">
    <source>
        <dbReference type="ARBA" id="ARBA00022598"/>
    </source>
</evidence>
<dbReference type="PROSITE" id="PS51274">
    <property type="entry name" value="GATASE_COBBQ"/>
    <property type="match status" value="1"/>
</dbReference>
<dbReference type="GO" id="GO:0009236">
    <property type="term" value="P:cobalamin biosynthetic process"/>
    <property type="evidence" value="ECO:0007669"/>
    <property type="project" value="UniProtKB-UniRule"/>
</dbReference>
<dbReference type="Pfam" id="PF07685">
    <property type="entry name" value="GATase_3"/>
    <property type="match status" value="1"/>
</dbReference>
<dbReference type="NCBIfam" id="TIGR00379">
    <property type="entry name" value="cobB"/>
    <property type="match status" value="1"/>
</dbReference>
<protein>
    <recommendedName>
        <fullName evidence="8">Cobyrinate a,c-diamide synthase</fullName>
        <ecNumber evidence="8">6.3.5.11</ecNumber>
    </recommendedName>
    <alternativeName>
        <fullName evidence="8">Cobyrinic acid a,c-diamide synthetase</fullName>
    </alternativeName>
</protein>
<dbReference type="GO" id="GO:0005524">
    <property type="term" value="F:ATP binding"/>
    <property type="evidence" value="ECO:0007669"/>
    <property type="project" value="UniProtKB-UniRule"/>
</dbReference>
<keyword evidence="6 8" id="KW-0460">Magnesium</keyword>
<dbReference type="SUPFAM" id="SSF52317">
    <property type="entry name" value="Class I glutamine amidotransferase-like"/>
    <property type="match status" value="1"/>
</dbReference>
<reference evidence="11 12" key="1">
    <citation type="journal article" date="2010" name="Stand. Genomic Sci.">
        <title>Complete genome sequence of Desulfarculus baarsii type strain (2st14).</title>
        <authorList>
            <person name="Sun H."/>
            <person name="Spring S."/>
            <person name="Lapidus A."/>
            <person name="Davenport K."/>
            <person name="Del Rio T.G."/>
            <person name="Tice H."/>
            <person name="Nolan M."/>
            <person name="Copeland A."/>
            <person name="Cheng J.F."/>
            <person name="Lucas S."/>
            <person name="Tapia R."/>
            <person name="Goodwin L."/>
            <person name="Pitluck S."/>
            <person name="Ivanova N."/>
            <person name="Pagani I."/>
            <person name="Mavromatis K."/>
            <person name="Ovchinnikova G."/>
            <person name="Pati A."/>
            <person name="Chen A."/>
            <person name="Palaniappan K."/>
            <person name="Hauser L."/>
            <person name="Chang Y.J."/>
            <person name="Jeffries C.D."/>
            <person name="Detter J.C."/>
            <person name="Han C."/>
            <person name="Rohde M."/>
            <person name="Brambilla E."/>
            <person name="Goker M."/>
            <person name="Woyke T."/>
            <person name="Bristow J."/>
            <person name="Eisen J.A."/>
            <person name="Markowitz V."/>
            <person name="Hugenholtz P."/>
            <person name="Kyrpides N.C."/>
            <person name="Klenk H.P."/>
            <person name="Land M."/>
        </authorList>
    </citation>
    <scope>NUCLEOTIDE SEQUENCE [LARGE SCALE GENOMIC DNA]</scope>
    <source>
        <strain evidence="12">ATCC 33931 / DSM 2075 / LMG 7858 / VKM B-1802 / 2st14</strain>
    </source>
</reference>
<evidence type="ECO:0000259" key="9">
    <source>
        <dbReference type="Pfam" id="PF01656"/>
    </source>
</evidence>
<keyword evidence="5 8" id="KW-0067">ATP-binding</keyword>
<sequence>MRGQLRAFVIGAATSGAGKTTVTMAILAALRRRGLVVQPFKAGPDFIDPGHHAVAAGRPSHNLDTWMLSADENRAIFQRHAAGADVAVVEGVMGLHDGFGPLDDTGSTAHLAKLLGLPVALVVDAKGMAGSIAALAGGFVGFDPALGFVGVIANRVGGPGHAAILGQALAGRSGLPPFLGGLVKEPGLAMPERHLGLITADEGAFDAAKLARLADWAEQGLDLDALLAGAAELDLIPLDEPAPPTRPVVTIGVARDAAFCFYYAENLRRLRQAGATLKFFSPIDDPAPPPGLDGLYLGGGYPELFAHKLSQNQTMRRAIARAVADGLPVLAECGGMLYLGQAVVDKSGQGWPMAGALDIVTRMGDKLSGLGYRQATFTADNPLGPAGTTGRGHEFHYSSIDEGASGAQAGVFELRGRAGGPARLAGYRVGNAVASYMHFHFGGNPDLARNFVEFCRKGQP</sequence>
<keyword evidence="3 8" id="KW-0436">Ligase</keyword>
<dbReference type="InterPro" id="IPR027417">
    <property type="entry name" value="P-loop_NTPase"/>
</dbReference>
<comment type="function">
    <text evidence="8">Catalyzes the ATP-dependent amidation of the two carboxylate groups at positions a and c of cobyrinate, using either L-glutamine or ammonia as the nitrogen source.</text>
</comment>
<evidence type="ECO:0000259" key="10">
    <source>
        <dbReference type="Pfam" id="PF07685"/>
    </source>
</evidence>
<name>E1QJS4_DESB2</name>
<evidence type="ECO:0000256" key="4">
    <source>
        <dbReference type="ARBA" id="ARBA00022741"/>
    </source>
</evidence>
<dbReference type="SUPFAM" id="SSF52540">
    <property type="entry name" value="P-loop containing nucleoside triphosphate hydrolases"/>
    <property type="match status" value="1"/>
</dbReference>
<dbReference type="CDD" id="cd03130">
    <property type="entry name" value="GATase1_CobB"/>
    <property type="match status" value="1"/>
</dbReference>
<evidence type="ECO:0000256" key="6">
    <source>
        <dbReference type="ARBA" id="ARBA00022842"/>
    </source>
</evidence>
<evidence type="ECO:0000256" key="8">
    <source>
        <dbReference type="HAMAP-Rule" id="MF_00027"/>
    </source>
</evidence>